<evidence type="ECO:0000313" key="2">
    <source>
        <dbReference type="EMBL" id="EFH51361.1"/>
    </source>
</evidence>
<keyword evidence="3" id="KW-1185">Reference proteome</keyword>
<dbReference type="Gramene" id="fgenesh1_pm.C_scaffold_5000083">
    <property type="protein sequence ID" value="fgenesh1_pm.C_scaffold_5000083"/>
    <property type="gene ID" value="fgenesh1_pm.C_scaffold_5000083"/>
</dbReference>
<evidence type="ECO:0000313" key="3">
    <source>
        <dbReference type="Proteomes" id="UP000008694"/>
    </source>
</evidence>
<feature type="transmembrane region" description="Helical" evidence="1">
    <location>
        <begin position="38"/>
        <end position="58"/>
    </location>
</feature>
<organism evidence="3">
    <name type="scientific">Arabidopsis lyrata subsp. lyrata</name>
    <name type="common">Lyre-leaved rock-cress</name>
    <dbReference type="NCBI Taxonomy" id="81972"/>
    <lineage>
        <taxon>Eukaryota</taxon>
        <taxon>Viridiplantae</taxon>
        <taxon>Streptophyta</taxon>
        <taxon>Embryophyta</taxon>
        <taxon>Tracheophyta</taxon>
        <taxon>Spermatophyta</taxon>
        <taxon>Magnoliopsida</taxon>
        <taxon>eudicotyledons</taxon>
        <taxon>Gunneridae</taxon>
        <taxon>Pentapetalae</taxon>
        <taxon>rosids</taxon>
        <taxon>malvids</taxon>
        <taxon>Brassicales</taxon>
        <taxon>Brassicaceae</taxon>
        <taxon>Camelineae</taxon>
        <taxon>Arabidopsis</taxon>
    </lineage>
</organism>
<keyword evidence="1" id="KW-1133">Transmembrane helix</keyword>
<evidence type="ECO:0000256" key="1">
    <source>
        <dbReference type="SAM" id="Phobius"/>
    </source>
</evidence>
<dbReference type="HOGENOM" id="CLU_2641484_0_0_1"/>
<accession>D7LPX9</accession>
<name>D7LPX9_ARALL</name>
<dbReference type="Proteomes" id="UP000008694">
    <property type="component" value="Unassembled WGS sequence"/>
</dbReference>
<dbReference type="EMBL" id="GL348717">
    <property type="protein sequence ID" value="EFH51361.1"/>
    <property type="molecule type" value="Genomic_DNA"/>
</dbReference>
<gene>
    <name evidence="2" type="ORF">ARALYDRAFT_322539</name>
</gene>
<protein>
    <submittedName>
        <fullName evidence="2">Uncharacterized protein</fullName>
    </submittedName>
</protein>
<dbReference type="AlphaFoldDB" id="D7LPX9"/>
<proteinExistence type="predicted"/>
<keyword evidence="1" id="KW-0812">Transmembrane</keyword>
<keyword evidence="1" id="KW-0472">Membrane</keyword>
<sequence>MVYVVFVAASYKAWWLLSLLSGSISCRLSSSFFSRRSGFLRTLLFFIVIGGTAVRLVGSSLSPTEWLVVKLFFSFVW</sequence>
<reference evidence="3" key="1">
    <citation type="journal article" date="2011" name="Nat. Genet.">
        <title>The Arabidopsis lyrata genome sequence and the basis of rapid genome size change.</title>
        <authorList>
            <person name="Hu T.T."/>
            <person name="Pattyn P."/>
            <person name="Bakker E.G."/>
            <person name="Cao J."/>
            <person name="Cheng J.-F."/>
            <person name="Clark R.M."/>
            <person name="Fahlgren N."/>
            <person name="Fawcett J.A."/>
            <person name="Grimwood J."/>
            <person name="Gundlach H."/>
            <person name="Haberer G."/>
            <person name="Hollister J.D."/>
            <person name="Ossowski S."/>
            <person name="Ottilar R.P."/>
            <person name="Salamov A.A."/>
            <person name="Schneeberger K."/>
            <person name="Spannagl M."/>
            <person name="Wang X."/>
            <person name="Yang L."/>
            <person name="Nasrallah M.E."/>
            <person name="Bergelson J."/>
            <person name="Carrington J.C."/>
            <person name="Gaut B.S."/>
            <person name="Schmutz J."/>
            <person name="Mayer K.F.X."/>
            <person name="Van de Peer Y."/>
            <person name="Grigoriev I.V."/>
            <person name="Nordborg M."/>
            <person name="Weigel D."/>
            <person name="Guo Y.-L."/>
        </authorList>
    </citation>
    <scope>NUCLEOTIDE SEQUENCE [LARGE SCALE GENOMIC DNA]</scope>
    <source>
        <strain evidence="3">cv. MN47</strain>
    </source>
</reference>
<feature type="transmembrane region" description="Helical" evidence="1">
    <location>
        <begin position="6"/>
        <end position="26"/>
    </location>
</feature>